<keyword evidence="2" id="KW-1185">Reference proteome</keyword>
<dbReference type="Gramene" id="KXG38687">
    <property type="protein sequence ID" value="KXG38687"/>
    <property type="gene ID" value="SORBI_3001G267000"/>
</dbReference>
<dbReference type="EMBL" id="CM000760">
    <property type="protein sequence ID" value="KXG38687.1"/>
    <property type="molecule type" value="Genomic_DNA"/>
</dbReference>
<dbReference type="AlphaFoldDB" id="A0A1B6QLA9"/>
<dbReference type="Proteomes" id="UP000000768">
    <property type="component" value="Chromosome 1"/>
</dbReference>
<evidence type="ECO:0000313" key="1">
    <source>
        <dbReference type="EMBL" id="KXG38687.1"/>
    </source>
</evidence>
<reference evidence="1 2" key="1">
    <citation type="journal article" date="2009" name="Nature">
        <title>The Sorghum bicolor genome and the diversification of grasses.</title>
        <authorList>
            <person name="Paterson A.H."/>
            <person name="Bowers J.E."/>
            <person name="Bruggmann R."/>
            <person name="Dubchak I."/>
            <person name="Grimwood J."/>
            <person name="Gundlach H."/>
            <person name="Haberer G."/>
            <person name="Hellsten U."/>
            <person name="Mitros T."/>
            <person name="Poliakov A."/>
            <person name="Schmutz J."/>
            <person name="Spannagl M."/>
            <person name="Tang H."/>
            <person name="Wang X."/>
            <person name="Wicker T."/>
            <person name="Bharti A.K."/>
            <person name="Chapman J."/>
            <person name="Feltus F.A."/>
            <person name="Gowik U."/>
            <person name="Grigoriev I.V."/>
            <person name="Lyons E."/>
            <person name="Maher C.A."/>
            <person name="Martis M."/>
            <person name="Narechania A."/>
            <person name="Otillar R.P."/>
            <person name="Penning B.W."/>
            <person name="Salamov A.A."/>
            <person name="Wang Y."/>
            <person name="Zhang L."/>
            <person name="Carpita N.C."/>
            <person name="Freeling M."/>
            <person name="Gingle A.R."/>
            <person name="Hash C.T."/>
            <person name="Keller B."/>
            <person name="Klein P."/>
            <person name="Kresovich S."/>
            <person name="McCann M.C."/>
            <person name="Ming R."/>
            <person name="Peterson D.G."/>
            <person name="Mehboob-ur-Rahman"/>
            <person name="Ware D."/>
            <person name="Westhoff P."/>
            <person name="Mayer K.F."/>
            <person name="Messing J."/>
            <person name="Rokhsar D.S."/>
        </authorList>
    </citation>
    <scope>NUCLEOTIDE SEQUENCE [LARGE SCALE GENOMIC DNA]</scope>
    <source>
        <strain evidence="2">cv. BTx623</strain>
    </source>
</reference>
<dbReference type="InParanoid" id="A0A1B6QLA9"/>
<reference evidence="2" key="3">
    <citation type="journal article" date="2018" name="Plant J.">
        <title>The Sorghum bicolor reference genome: improved assembly, gene annotations, a transcriptome atlas, and signatures of genome organization.</title>
        <authorList>
            <person name="McCormick R.F."/>
            <person name="Truong S.K."/>
            <person name="Sreedasyam A."/>
            <person name="Jenkins J."/>
            <person name="Shu S."/>
            <person name="Sims D."/>
            <person name="Kennedy M."/>
            <person name="Amirebrahimi M."/>
            <person name="Weers B.D."/>
            <person name="McKinley B."/>
            <person name="Mattison A."/>
            <person name="Morishige D.T."/>
            <person name="Grimwood J."/>
            <person name="Schmutz J."/>
            <person name="Mullet J.E."/>
        </authorList>
    </citation>
    <scope>NUCLEOTIDE SEQUENCE [LARGE SCALE GENOMIC DNA]</scope>
    <source>
        <strain evidence="2">cv. BTx623</strain>
    </source>
</reference>
<sequence length="59" mass="6455">MAWDVAAAAAAAAHLDVAPAQAAIVSLDAEKRWRRWMWHPWAAMVELDAATAWEAAQAR</sequence>
<dbReference type="EMBL" id="CM000760">
    <property type="protein sequence ID" value="KXG38685.1"/>
    <property type="molecule type" value="Genomic_DNA"/>
</dbReference>
<protein>
    <submittedName>
        <fullName evidence="1">Uncharacterized protein</fullName>
    </submittedName>
</protein>
<name>A0A1B6QLA9_SORBI</name>
<evidence type="ECO:0000313" key="2">
    <source>
        <dbReference type="Proteomes" id="UP000000768"/>
    </source>
</evidence>
<gene>
    <name evidence="1" type="ORF">SORBI_3001G267000</name>
</gene>
<proteinExistence type="predicted"/>
<reference evidence="1" key="2">
    <citation type="submission" date="2017-02" db="EMBL/GenBank/DDBJ databases">
        <title>WGS assembly of Sorghum bicolor.</title>
        <authorList>
            <person name="Paterson A."/>
            <person name="Mullet J."/>
            <person name="Bowers J."/>
            <person name="Bruggmann R."/>
            <person name="Dubchak I."/>
            <person name="Grimwood J."/>
            <person name="Gundlach H."/>
            <person name="Haberer G."/>
            <person name="Hellsten U."/>
            <person name="Mitros T."/>
            <person name="Poliakov A."/>
            <person name="Schmutz J."/>
            <person name="Spannagl M."/>
            <person name="Tang H."/>
            <person name="Wang X."/>
            <person name="Wicker T."/>
            <person name="Bharti A."/>
            <person name="Chapman J."/>
            <person name="Feltus F."/>
            <person name="Gowik U."/>
            <person name="Grigoriev I."/>
            <person name="Lyons E."/>
            <person name="Maher C."/>
            <person name="Martis M."/>
            <person name="Narechania A."/>
            <person name="Otillar R."/>
            <person name="Penning B."/>
            <person name="Salamov A."/>
            <person name="Wang Y."/>
            <person name="Zhang L."/>
            <person name="Carpita N."/>
            <person name="Freeling M."/>
            <person name="Gingle A."/>
            <person name="Hash C."/>
            <person name="Keller B."/>
            <person name="Klein P."/>
            <person name="Kresovich S."/>
            <person name="Mccann M."/>
            <person name="Ming R."/>
            <person name="Peterson D."/>
            <person name="Rahman M."/>
            <person name="Ware D."/>
            <person name="Westhoff P."/>
            <person name="Mayer K."/>
            <person name="Messing J."/>
            <person name="Sims D."/>
            <person name="Jenkins J."/>
            <person name="Shu S."/>
            <person name="Rokhsar D."/>
        </authorList>
    </citation>
    <scope>NUCLEOTIDE SEQUENCE</scope>
</reference>
<dbReference type="EMBL" id="CM000760">
    <property type="protein sequence ID" value="KXG38686.1"/>
    <property type="molecule type" value="Genomic_DNA"/>
</dbReference>
<dbReference type="Gramene" id="KXG38686">
    <property type="protein sequence ID" value="KXG38686"/>
    <property type="gene ID" value="SORBI_3001G267000"/>
</dbReference>
<accession>A0A1B6QLA9</accession>
<dbReference type="Gramene" id="KXG38685">
    <property type="protein sequence ID" value="KXG38685"/>
    <property type="gene ID" value="SORBI_3001G267000"/>
</dbReference>
<organism evidence="1 2">
    <name type="scientific">Sorghum bicolor</name>
    <name type="common">Sorghum</name>
    <name type="synonym">Sorghum vulgare</name>
    <dbReference type="NCBI Taxonomy" id="4558"/>
    <lineage>
        <taxon>Eukaryota</taxon>
        <taxon>Viridiplantae</taxon>
        <taxon>Streptophyta</taxon>
        <taxon>Embryophyta</taxon>
        <taxon>Tracheophyta</taxon>
        <taxon>Spermatophyta</taxon>
        <taxon>Magnoliopsida</taxon>
        <taxon>Liliopsida</taxon>
        <taxon>Poales</taxon>
        <taxon>Poaceae</taxon>
        <taxon>PACMAD clade</taxon>
        <taxon>Panicoideae</taxon>
        <taxon>Andropogonodae</taxon>
        <taxon>Andropogoneae</taxon>
        <taxon>Sorghinae</taxon>
        <taxon>Sorghum</taxon>
    </lineage>
</organism>